<dbReference type="AlphaFoldDB" id="A0A420JAD3"/>
<sequence length="76" mass="8284">MRATLSKDKTSDQWKFSVIDGEHNHAPSADFAAHPAHRLAAISAETRSQMNTFAKAGLSSSQILTTLRMQGIETTL</sequence>
<accession>A0A420JAD3</accession>
<protein>
    <submittedName>
        <fullName evidence="1">Uncharacterized protein</fullName>
    </submittedName>
</protein>
<evidence type="ECO:0000313" key="2">
    <source>
        <dbReference type="Proteomes" id="UP000285326"/>
    </source>
</evidence>
<proteinExistence type="predicted"/>
<comment type="caution">
    <text evidence="1">The sequence shown here is derived from an EMBL/GenBank/DDBJ whole genome shotgun (WGS) entry which is preliminary data.</text>
</comment>
<evidence type="ECO:0000313" key="1">
    <source>
        <dbReference type="EMBL" id="RKF83730.1"/>
    </source>
</evidence>
<feature type="non-terminal residue" evidence="1">
    <location>
        <position position="76"/>
    </location>
</feature>
<reference evidence="1 2" key="1">
    <citation type="journal article" date="2018" name="BMC Genomics">
        <title>Comparative genome analyses reveal sequence features reflecting distinct modes of host-adaptation between dicot and monocot powdery mildew.</title>
        <authorList>
            <person name="Wu Y."/>
            <person name="Ma X."/>
            <person name="Pan Z."/>
            <person name="Kale S.D."/>
            <person name="Song Y."/>
            <person name="King H."/>
            <person name="Zhang Q."/>
            <person name="Presley C."/>
            <person name="Deng X."/>
            <person name="Wei C.I."/>
            <person name="Xiao S."/>
        </authorList>
    </citation>
    <scope>NUCLEOTIDE SEQUENCE [LARGE SCALE GENOMIC DNA]</scope>
    <source>
        <strain evidence="1">UMSG1</strain>
    </source>
</reference>
<dbReference type="EMBL" id="MCBS01015510">
    <property type="protein sequence ID" value="RKF83730.1"/>
    <property type="molecule type" value="Genomic_DNA"/>
</dbReference>
<dbReference type="Proteomes" id="UP000285326">
    <property type="component" value="Unassembled WGS sequence"/>
</dbReference>
<name>A0A420JAD3_9PEZI</name>
<organism evidence="1 2">
    <name type="scientific">Golovinomyces cichoracearum</name>
    <dbReference type="NCBI Taxonomy" id="62708"/>
    <lineage>
        <taxon>Eukaryota</taxon>
        <taxon>Fungi</taxon>
        <taxon>Dikarya</taxon>
        <taxon>Ascomycota</taxon>
        <taxon>Pezizomycotina</taxon>
        <taxon>Leotiomycetes</taxon>
        <taxon>Erysiphales</taxon>
        <taxon>Erysiphaceae</taxon>
        <taxon>Golovinomyces</taxon>
    </lineage>
</organism>
<gene>
    <name evidence="1" type="ORF">GcM1_155011</name>
</gene>